<comment type="caution">
    <text evidence="13">Lacks conserved residue(s) required for the propagation of feature annotation.</text>
</comment>
<dbReference type="Pfam" id="PF04055">
    <property type="entry name" value="Radical_SAM"/>
    <property type="match status" value="1"/>
</dbReference>
<dbReference type="AlphaFoldDB" id="A0A9D1NPE8"/>
<feature type="binding site" evidence="13">
    <location>
        <begin position="158"/>
        <end position="159"/>
    </location>
    <ligand>
        <name>S-adenosyl-L-methionine</name>
        <dbReference type="ChEBI" id="CHEBI:59789"/>
    </ligand>
</feature>
<proteinExistence type="inferred from homology"/>
<evidence type="ECO:0000256" key="12">
    <source>
        <dbReference type="ARBA" id="ARBA00023157"/>
    </source>
</evidence>
<keyword evidence="13" id="KW-0819">tRNA processing</keyword>
<sequence length="351" mass="37999">MTEAYGLLPADWAALCKEAGLPAFRAKQILQGLYRDRIGAWAELTTLSADLRARLDGLAPLTLPREVTRTPSGPDGVVKYLLEMADGERVETVWIPADGRVTQCVSSQVGCAMHCAFCASGQLGCVRSLTAAEIVGEVMALARAQGRYPNNIVVMGMGEPFMNYDAVLRALRVLNCQQGPNIGARHITLSTCGVVPGIERLAQEGVQFELSVSLHAPNDAIRDRLMPVNRRWPLAALLPACDAYTAATGRIITYEYTLVRGLNDRPAHAAELIRLLRGRKARVNLIPLSPVAEFDGQTPSHADCLAFLDALLKAGIHTTMRRSRGRQADAACGQLRLRTQKGPSHGTAEEP</sequence>
<feature type="binding site" evidence="13">
    <location>
        <position position="118"/>
    </location>
    <ligand>
        <name>[4Fe-4S] cluster</name>
        <dbReference type="ChEBI" id="CHEBI:49883"/>
        <note>4Fe-4S-S-AdoMet</note>
    </ligand>
</feature>
<comment type="subcellular location">
    <subcellularLocation>
        <location evidence="1 13">Cytoplasm</location>
    </subcellularLocation>
</comment>
<feature type="binding site" evidence="13">
    <location>
        <begin position="213"/>
        <end position="215"/>
    </location>
    <ligand>
        <name>S-adenosyl-L-methionine</name>
        <dbReference type="ChEBI" id="CHEBI:59789"/>
    </ligand>
</feature>
<keyword evidence="11 13" id="KW-0411">Iron-sulfur</keyword>
<dbReference type="FunFam" id="3.20.20.70:FF:000014">
    <property type="entry name" value="Probable dual-specificity RNA methyltransferase RlmN"/>
    <property type="match status" value="1"/>
</dbReference>
<reference evidence="16" key="1">
    <citation type="submission" date="2020-10" db="EMBL/GenBank/DDBJ databases">
        <authorList>
            <person name="Gilroy R."/>
        </authorList>
    </citation>
    <scope>NUCLEOTIDE SEQUENCE</scope>
    <source>
        <strain evidence="16">35461</strain>
    </source>
</reference>
<evidence type="ECO:0000313" key="16">
    <source>
        <dbReference type="EMBL" id="HIV09816.1"/>
    </source>
</evidence>
<comment type="catalytic activity">
    <reaction evidence="13">
        <text>adenosine(2503) in 23S rRNA + 2 reduced [2Fe-2S]-[ferredoxin] + 2 S-adenosyl-L-methionine = 2-methyladenosine(2503) in 23S rRNA + 5'-deoxyadenosine + L-methionine + 2 oxidized [2Fe-2S]-[ferredoxin] + S-adenosyl-L-homocysteine</text>
        <dbReference type="Rhea" id="RHEA:42916"/>
        <dbReference type="Rhea" id="RHEA-COMP:10000"/>
        <dbReference type="Rhea" id="RHEA-COMP:10001"/>
        <dbReference type="Rhea" id="RHEA-COMP:10152"/>
        <dbReference type="Rhea" id="RHEA-COMP:10282"/>
        <dbReference type="ChEBI" id="CHEBI:17319"/>
        <dbReference type="ChEBI" id="CHEBI:33737"/>
        <dbReference type="ChEBI" id="CHEBI:33738"/>
        <dbReference type="ChEBI" id="CHEBI:57844"/>
        <dbReference type="ChEBI" id="CHEBI:57856"/>
        <dbReference type="ChEBI" id="CHEBI:59789"/>
        <dbReference type="ChEBI" id="CHEBI:74411"/>
        <dbReference type="ChEBI" id="CHEBI:74497"/>
        <dbReference type="EC" id="2.1.1.192"/>
    </reaction>
</comment>
<evidence type="ECO:0000256" key="11">
    <source>
        <dbReference type="ARBA" id="ARBA00023014"/>
    </source>
</evidence>
<keyword evidence="5 13" id="KW-0698">rRNA processing</keyword>
<feature type="binding site" evidence="13">
    <location>
        <position position="111"/>
    </location>
    <ligand>
        <name>[4Fe-4S] cluster</name>
        <dbReference type="ChEBI" id="CHEBI:49883"/>
        <note>4Fe-4S-S-AdoMet</note>
    </ligand>
</feature>
<evidence type="ECO:0000256" key="5">
    <source>
        <dbReference type="ARBA" id="ARBA00022552"/>
    </source>
</evidence>
<protein>
    <recommendedName>
        <fullName evidence="13">Probable dual-specificity RNA methyltransferase RlmN</fullName>
        <ecNumber evidence="13">2.1.1.192</ecNumber>
    </recommendedName>
    <alternativeName>
        <fullName evidence="13">23S rRNA (adenine(2503)-C(2))-methyltransferase</fullName>
    </alternativeName>
    <alternativeName>
        <fullName evidence="13">23S rRNA m2A2503 methyltransferase</fullName>
    </alternativeName>
    <alternativeName>
        <fullName evidence="13">Ribosomal RNA large subunit methyltransferase N</fullName>
    </alternativeName>
    <alternativeName>
        <fullName evidence="13">tRNA (adenine(37)-C(2))-methyltransferase</fullName>
    </alternativeName>
    <alternativeName>
        <fullName evidence="13">tRNA m2A37 methyltransferase</fullName>
    </alternativeName>
</protein>
<dbReference type="Gene3D" id="3.20.20.70">
    <property type="entry name" value="Aldolase class I"/>
    <property type="match status" value="1"/>
</dbReference>
<dbReference type="SFLD" id="SFLDG01062">
    <property type="entry name" value="methyltransferase_(Class_A)"/>
    <property type="match status" value="1"/>
</dbReference>
<evidence type="ECO:0000259" key="15">
    <source>
        <dbReference type="PROSITE" id="PS51918"/>
    </source>
</evidence>
<comment type="caution">
    <text evidence="16">The sequence shown here is derived from an EMBL/GenBank/DDBJ whole genome shotgun (WGS) entry which is preliminary data.</text>
</comment>
<comment type="catalytic activity">
    <reaction evidence="13">
        <text>adenosine(37) in tRNA + 2 reduced [2Fe-2S]-[ferredoxin] + 2 S-adenosyl-L-methionine = 2-methyladenosine(37) in tRNA + 5'-deoxyadenosine + L-methionine + 2 oxidized [2Fe-2S]-[ferredoxin] + S-adenosyl-L-homocysteine</text>
        <dbReference type="Rhea" id="RHEA:43332"/>
        <dbReference type="Rhea" id="RHEA-COMP:10000"/>
        <dbReference type="Rhea" id="RHEA-COMP:10001"/>
        <dbReference type="Rhea" id="RHEA-COMP:10162"/>
        <dbReference type="Rhea" id="RHEA-COMP:10485"/>
        <dbReference type="ChEBI" id="CHEBI:17319"/>
        <dbReference type="ChEBI" id="CHEBI:33737"/>
        <dbReference type="ChEBI" id="CHEBI:33738"/>
        <dbReference type="ChEBI" id="CHEBI:57844"/>
        <dbReference type="ChEBI" id="CHEBI:57856"/>
        <dbReference type="ChEBI" id="CHEBI:59789"/>
        <dbReference type="ChEBI" id="CHEBI:74411"/>
        <dbReference type="ChEBI" id="CHEBI:74497"/>
        <dbReference type="EC" id="2.1.1.192"/>
    </reaction>
</comment>
<dbReference type="HAMAP" id="MF_01849">
    <property type="entry name" value="RNA_methyltr_RlmN"/>
    <property type="match status" value="1"/>
</dbReference>
<dbReference type="InterPro" id="IPR058240">
    <property type="entry name" value="rSAM_sf"/>
</dbReference>
<dbReference type="Gene3D" id="1.10.150.530">
    <property type="match status" value="1"/>
</dbReference>
<comment type="cofactor">
    <cofactor evidence="13">
        <name>[4Fe-4S] cluster</name>
        <dbReference type="ChEBI" id="CHEBI:49883"/>
    </cofactor>
    <text evidence="13">Binds 1 [4Fe-4S] cluster. The cluster is coordinated with 3 cysteines and an exchangeable S-adenosyl-L-methionine.</text>
</comment>
<feature type="active site" description="S-methylcysteine intermediate" evidence="13">
    <location>
        <position position="332"/>
    </location>
</feature>
<evidence type="ECO:0000256" key="1">
    <source>
        <dbReference type="ARBA" id="ARBA00004496"/>
    </source>
</evidence>
<dbReference type="InterPro" id="IPR040072">
    <property type="entry name" value="Methyltransferase_A"/>
</dbReference>
<dbReference type="EC" id="2.1.1.192" evidence="13"/>
<evidence type="ECO:0000256" key="10">
    <source>
        <dbReference type="ARBA" id="ARBA00023004"/>
    </source>
</evidence>
<evidence type="ECO:0000313" key="17">
    <source>
        <dbReference type="Proteomes" id="UP000886845"/>
    </source>
</evidence>
<dbReference type="GO" id="GO:0019843">
    <property type="term" value="F:rRNA binding"/>
    <property type="evidence" value="ECO:0007669"/>
    <property type="project" value="UniProtKB-UniRule"/>
</dbReference>
<dbReference type="PIRSF" id="PIRSF006004">
    <property type="entry name" value="CHP00048"/>
    <property type="match status" value="1"/>
</dbReference>
<dbReference type="PANTHER" id="PTHR30544:SF5">
    <property type="entry name" value="RADICAL SAM CORE DOMAIN-CONTAINING PROTEIN"/>
    <property type="match status" value="1"/>
</dbReference>
<feature type="active site" description="Proton acceptor" evidence="13">
    <location>
        <position position="91"/>
    </location>
</feature>
<dbReference type="InterPro" id="IPR004383">
    <property type="entry name" value="rRNA_lsu_MTrfase_RlmN/Cfr"/>
</dbReference>
<dbReference type="GO" id="GO:0070040">
    <property type="term" value="F:rRNA (adenine(2503)-C2-)-methyltransferase activity"/>
    <property type="evidence" value="ECO:0007669"/>
    <property type="project" value="UniProtKB-UniRule"/>
</dbReference>
<dbReference type="Proteomes" id="UP000886845">
    <property type="component" value="Unassembled WGS sequence"/>
</dbReference>
<gene>
    <name evidence="13 16" type="primary">rlmN</name>
    <name evidence="16" type="ORF">IAC79_06865</name>
</gene>
<dbReference type="SFLD" id="SFLDF00275">
    <property type="entry name" value="adenosine_C2_methyltransferase"/>
    <property type="match status" value="1"/>
</dbReference>
<keyword evidence="8 13" id="KW-0949">S-adenosyl-L-methionine</keyword>
<dbReference type="InterPro" id="IPR013785">
    <property type="entry name" value="Aldolase_TIM"/>
</dbReference>
<feature type="domain" description="Radical SAM core" evidence="15">
    <location>
        <begin position="97"/>
        <end position="327"/>
    </location>
</feature>
<comment type="function">
    <text evidence="13">Specifically methylates position 2 of adenine 2503 in 23S rRNA and position 2 of adenine 37 in tRNAs.</text>
</comment>
<dbReference type="EMBL" id="DVOR01000222">
    <property type="protein sequence ID" value="HIV09816.1"/>
    <property type="molecule type" value="Genomic_DNA"/>
</dbReference>
<comment type="miscellaneous">
    <text evidence="13">Reaction proceeds by a ping-pong mechanism involving intermediate methylation of a conserved cysteine residue.</text>
</comment>
<dbReference type="GO" id="GO:0002935">
    <property type="term" value="F:tRNA (adenine(37)-C2)-methyltransferase activity"/>
    <property type="evidence" value="ECO:0007669"/>
    <property type="project" value="UniProtKB-UniRule"/>
</dbReference>
<keyword evidence="7 13" id="KW-0808">Transferase</keyword>
<feature type="binding site" evidence="13">
    <location>
        <position position="190"/>
    </location>
    <ligand>
        <name>S-adenosyl-L-methionine</name>
        <dbReference type="ChEBI" id="CHEBI:59789"/>
    </ligand>
</feature>
<dbReference type="GO" id="GO:0005737">
    <property type="term" value="C:cytoplasm"/>
    <property type="evidence" value="ECO:0007669"/>
    <property type="project" value="UniProtKB-SubCell"/>
</dbReference>
<keyword evidence="12 13" id="KW-1015">Disulfide bond</keyword>
<evidence type="ECO:0000256" key="14">
    <source>
        <dbReference type="SAM" id="MobiDB-lite"/>
    </source>
</evidence>
<organism evidence="16 17">
    <name type="scientific">Candidatus Spyradenecus faecavium</name>
    <dbReference type="NCBI Taxonomy" id="2840947"/>
    <lineage>
        <taxon>Bacteria</taxon>
        <taxon>Pseudomonadati</taxon>
        <taxon>Lentisphaerota</taxon>
        <taxon>Lentisphaeria</taxon>
        <taxon>Lentisphaerales</taxon>
        <taxon>Lentisphaeraceae</taxon>
        <taxon>Lentisphaeraceae incertae sedis</taxon>
        <taxon>Candidatus Spyradenecus</taxon>
    </lineage>
</organism>
<keyword evidence="10 13" id="KW-0408">Iron</keyword>
<dbReference type="SFLD" id="SFLDS00029">
    <property type="entry name" value="Radical_SAM"/>
    <property type="match status" value="1"/>
</dbReference>
<feature type="region of interest" description="Disordered" evidence="14">
    <location>
        <begin position="323"/>
        <end position="351"/>
    </location>
</feature>
<keyword evidence="9 13" id="KW-0479">Metal-binding</keyword>
<dbReference type="NCBIfam" id="TIGR00048">
    <property type="entry name" value="rRNA_mod_RlmN"/>
    <property type="match status" value="1"/>
</dbReference>
<dbReference type="GO" id="GO:0046872">
    <property type="term" value="F:metal ion binding"/>
    <property type="evidence" value="ECO:0007669"/>
    <property type="project" value="UniProtKB-KW"/>
</dbReference>
<accession>A0A9D1NPE8</accession>
<evidence type="ECO:0000256" key="6">
    <source>
        <dbReference type="ARBA" id="ARBA00022603"/>
    </source>
</evidence>
<dbReference type="PROSITE" id="PS51918">
    <property type="entry name" value="RADICAL_SAM"/>
    <property type="match status" value="1"/>
</dbReference>
<reference evidence="16" key="2">
    <citation type="journal article" date="2021" name="PeerJ">
        <title>Extensive microbial diversity within the chicken gut microbiome revealed by metagenomics and culture.</title>
        <authorList>
            <person name="Gilroy R."/>
            <person name="Ravi A."/>
            <person name="Getino M."/>
            <person name="Pursley I."/>
            <person name="Horton D.L."/>
            <person name="Alikhan N.F."/>
            <person name="Baker D."/>
            <person name="Gharbi K."/>
            <person name="Hall N."/>
            <person name="Watson M."/>
            <person name="Adriaenssens E.M."/>
            <person name="Foster-Nyarko E."/>
            <person name="Jarju S."/>
            <person name="Secka A."/>
            <person name="Antonio M."/>
            <person name="Oren A."/>
            <person name="Chaudhuri R.R."/>
            <person name="La Ragione R."/>
            <person name="Hildebrand F."/>
            <person name="Pallen M.J."/>
        </authorList>
    </citation>
    <scope>NUCLEOTIDE SEQUENCE</scope>
    <source>
        <strain evidence="16">35461</strain>
    </source>
</reference>
<feature type="binding site" evidence="13">
    <location>
        <position position="115"/>
    </location>
    <ligand>
        <name>[4Fe-4S] cluster</name>
        <dbReference type="ChEBI" id="CHEBI:49883"/>
        <note>4Fe-4S-S-AdoMet</note>
    </ligand>
</feature>
<dbReference type="GO" id="GO:0000049">
    <property type="term" value="F:tRNA binding"/>
    <property type="evidence" value="ECO:0007669"/>
    <property type="project" value="UniProtKB-UniRule"/>
</dbReference>
<name>A0A9D1NPE8_9BACT</name>
<evidence type="ECO:0000256" key="3">
    <source>
        <dbReference type="ARBA" id="ARBA00022485"/>
    </source>
</evidence>
<keyword evidence="4 13" id="KW-0963">Cytoplasm</keyword>
<dbReference type="InterPro" id="IPR027492">
    <property type="entry name" value="RNA_MTrfase_RlmN"/>
</dbReference>
<dbReference type="GO" id="GO:0070475">
    <property type="term" value="P:rRNA base methylation"/>
    <property type="evidence" value="ECO:0007669"/>
    <property type="project" value="UniProtKB-UniRule"/>
</dbReference>
<dbReference type="CDD" id="cd01335">
    <property type="entry name" value="Radical_SAM"/>
    <property type="match status" value="1"/>
</dbReference>
<comment type="similarity">
    <text evidence="2 13">Belongs to the radical SAM superfamily. RlmN family.</text>
</comment>
<dbReference type="InterPro" id="IPR007197">
    <property type="entry name" value="rSAM"/>
</dbReference>
<keyword evidence="3 13" id="KW-0004">4Fe-4S</keyword>
<evidence type="ECO:0000256" key="13">
    <source>
        <dbReference type="HAMAP-Rule" id="MF_01849"/>
    </source>
</evidence>
<dbReference type="PANTHER" id="PTHR30544">
    <property type="entry name" value="23S RRNA METHYLTRANSFERASE"/>
    <property type="match status" value="1"/>
</dbReference>
<evidence type="ECO:0000256" key="2">
    <source>
        <dbReference type="ARBA" id="ARBA00007544"/>
    </source>
</evidence>
<evidence type="ECO:0000256" key="7">
    <source>
        <dbReference type="ARBA" id="ARBA00022679"/>
    </source>
</evidence>
<dbReference type="GO" id="GO:0030488">
    <property type="term" value="P:tRNA methylation"/>
    <property type="evidence" value="ECO:0007669"/>
    <property type="project" value="UniProtKB-UniRule"/>
</dbReference>
<evidence type="ECO:0000256" key="9">
    <source>
        <dbReference type="ARBA" id="ARBA00022723"/>
    </source>
</evidence>
<dbReference type="SUPFAM" id="SSF102114">
    <property type="entry name" value="Radical SAM enzymes"/>
    <property type="match status" value="1"/>
</dbReference>
<dbReference type="GO" id="GO:0051539">
    <property type="term" value="F:4 iron, 4 sulfur cluster binding"/>
    <property type="evidence" value="ECO:0007669"/>
    <property type="project" value="UniProtKB-UniRule"/>
</dbReference>
<evidence type="ECO:0000256" key="8">
    <source>
        <dbReference type="ARBA" id="ARBA00022691"/>
    </source>
</evidence>
<keyword evidence="6 13" id="KW-0489">Methyltransferase</keyword>
<evidence type="ECO:0000256" key="4">
    <source>
        <dbReference type="ARBA" id="ARBA00022490"/>
    </source>
</evidence>